<dbReference type="InterPro" id="IPR041872">
    <property type="entry name" value="Anticodon_Met"/>
</dbReference>
<keyword evidence="6 11" id="KW-0067">ATP-binding</keyword>
<dbReference type="AlphaFoldDB" id="A0A3G3IG66"/>
<evidence type="ECO:0000256" key="5">
    <source>
        <dbReference type="ARBA" id="ARBA00022741"/>
    </source>
</evidence>
<organism evidence="13 14">
    <name type="scientific">Methanomethylophilus alvi</name>
    <dbReference type="NCBI Taxonomy" id="1291540"/>
    <lineage>
        <taxon>Archaea</taxon>
        <taxon>Methanobacteriati</taxon>
        <taxon>Thermoplasmatota</taxon>
        <taxon>Thermoplasmata</taxon>
        <taxon>Methanomassiliicoccales</taxon>
        <taxon>Methanomethylophilaceae</taxon>
        <taxon>Methanomethylophilus</taxon>
    </lineage>
</organism>
<dbReference type="InterPro" id="IPR012340">
    <property type="entry name" value="NA-bd_OB-fold"/>
</dbReference>
<feature type="binding site" evidence="11">
    <location>
        <position position="159"/>
    </location>
    <ligand>
        <name>Zn(2+)</name>
        <dbReference type="ChEBI" id="CHEBI:29105"/>
    </ligand>
</feature>
<dbReference type="InterPro" id="IPR002547">
    <property type="entry name" value="tRNA-bd_dom"/>
</dbReference>
<dbReference type="GO" id="GO:0000049">
    <property type="term" value="F:tRNA binding"/>
    <property type="evidence" value="ECO:0007669"/>
    <property type="project" value="UniProtKB-UniRule"/>
</dbReference>
<evidence type="ECO:0000256" key="6">
    <source>
        <dbReference type="ARBA" id="ARBA00022840"/>
    </source>
</evidence>
<keyword evidence="3 11" id="KW-0820">tRNA-binding</keyword>
<feature type="binding site" evidence="11">
    <location>
        <position position="156"/>
    </location>
    <ligand>
        <name>Zn(2+)</name>
        <dbReference type="ChEBI" id="CHEBI:29105"/>
    </ligand>
</feature>
<dbReference type="InterPro" id="IPR029038">
    <property type="entry name" value="MetRS_Zn"/>
</dbReference>
<accession>A0A3G3IG66</accession>
<feature type="binding site" evidence="11">
    <location>
        <position position="146"/>
    </location>
    <ligand>
        <name>Zn(2+)</name>
        <dbReference type="ChEBI" id="CHEBI:29105"/>
    </ligand>
</feature>
<evidence type="ECO:0000256" key="10">
    <source>
        <dbReference type="ARBA" id="ARBA00047364"/>
    </source>
</evidence>
<dbReference type="GO" id="GO:0004825">
    <property type="term" value="F:methionine-tRNA ligase activity"/>
    <property type="evidence" value="ECO:0007669"/>
    <property type="project" value="UniProtKB-UniRule"/>
</dbReference>
<evidence type="ECO:0000313" key="13">
    <source>
        <dbReference type="EMBL" id="AYQ54820.1"/>
    </source>
</evidence>
<dbReference type="InterPro" id="IPR014729">
    <property type="entry name" value="Rossmann-like_a/b/a_fold"/>
</dbReference>
<evidence type="ECO:0000256" key="7">
    <source>
        <dbReference type="ARBA" id="ARBA00022884"/>
    </source>
</evidence>
<dbReference type="Pfam" id="PF09334">
    <property type="entry name" value="tRNA-synt_1g"/>
    <property type="match status" value="1"/>
</dbReference>
<dbReference type="RefSeq" id="WP_015504547.1">
    <property type="nucleotide sequence ID" value="NZ_CAYARO010000010.1"/>
</dbReference>
<dbReference type="Gene3D" id="2.20.28.20">
    <property type="entry name" value="Methionyl-tRNA synthetase, Zn-domain"/>
    <property type="match status" value="1"/>
</dbReference>
<dbReference type="PANTHER" id="PTHR45765">
    <property type="entry name" value="METHIONINE--TRNA LIGASE"/>
    <property type="match status" value="1"/>
</dbReference>
<feature type="short sequence motif" description="'KMSKS' region" evidence="11">
    <location>
        <begin position="335"/>
        <end position="339"/>
    </location>
</feature>
<dbReference type="Gene3D" id="1.10.730.10">
    <property type="entry name" value="Isoleucyl-tRNA Synthetase, Domain 1"/>
    <property type="match status" value="1"/>
</dbReference>
<dbReference type="SUPFAM" id="SSF47323">
    <property type="entry name" value="Anticodon-binding domain of a subclass of class I aminoacyl-tRNA synthetases"/>
    <property type="match status" value="1"/>
</dbReference>
<feature type="binding site" evidence="11">
    <location>
        <position position="338"/>
    </location>
    <ligand>
        <name>ATP</name>
        <dbReference type="ChEBI" id="CHEBI:30616"/>
    </ligand>
</feature>
<dbReference type="CDD" id="cd07957">
    <property type="entry name" value="Anticodon_Ia_Met"/>
    <property type="match status" value="1"/>
</dbReference>
<keyword evidence="7 11" id="KW-0694">RNA-binding</keyword>
<dbReference type="PANTHER" id="PTHR45765:SF1">
    <property type="entry name" value="METHIONINE--TRNA LIGASE, CYTOPLASMIC"/>
    <property type="match status" value="1"/>
</dbReference>
<name>A0A3G3IG66_9ARCH</name>
<dbReference type="GO" id="GO:0005524">
    <property type="term" value="F:ATP binding"/>
    <property type="evidence" value="ECO:0007669"/>
    <property type="project" value="UniProtKB-UniRule"/>
</dbReference>
<comment type="cofactor">
    <cofactor evidence="11">
        <name>Zn(2+)</name>
        <dbReference type="ChEBI" id="CHEBI:29105"/>
    </cofactor>
    <text evidence="11">Binds 1 zinc ion per subunit.</text>
</comment>
<comment type="catalytic activity">
    <reaction evidence="10 11">
        <text>tRNA(Met) + L-methionine + ATP = L-methionyl-tRNA(Met) + AMP + diphosphate</text>
        <dbReference type="Rhea" id="RHEA:13481"/>
        <dbReference type="Rhea" id="RHEA-COMP:9667"/>
        <dbReference type="Rhea" id="RHEA-COMP:9698"/>
        <dbReference type="ChEBI" id="CHEBI:30616"/>
        <dbReference type="ChEBI" id="CHEBI:33019"/>
        <dbReference type="ChEBI" id="CHEBI:57844"/>
        <dbReference type="ChEBI" id="CHEBI:78442"/>
        <dbReference type="ChEBI" id="CHEBI:78530"/>
        <dbReference type="ChEBI" id="CHEBI:456215"/>
        <dbReference type="EC" id="6.1.1.10"/>
    </reaction>
</comment>
<dbReference type="NCBIfam" id="TIGR00398">
    <property type="entry name" value="metG"/>
    <property type="match status" value="1"/>
</dbReference>
<keyword evidence="5 11" id="KW-0547">Nucleotide-binding</keyword>
<dbReference type="HAMAP" id="MF_00098">
    <property type="entry name" value="Met_tRNA_synth_type1"/>
    <property type="match status" value="1"/>
</dbReference>
<keyword evidence="11" id="KW-0862">Zinc</keyword>
<dbReference type="PROSITE" id="PS50886">
    <property type="entry name" value="TRBD"/>
    <property type="match status" value="1"/>
</dbReference>
<keyword evidence="2 11" id="KW-0963">Cytoplasm</keyword>
<dbReference type="PRINTS" id="PR01041">
    <property type="entry name" value="TRNASYNTHMET"/>
</dbReference>
<dbReference type="Gene3D" id="2.40.50.140">
    <property type="entry name" value="Nucleic acid-binding proteins"/>
    <property type="match status" value="1"/>
</dbReference>
<evidence type="ECO:0000256" key="9">
    <source>
        <dbReference type="ARBA" id="ARBA00023146"/>
    </source>
</evidence>
<comment type="subcellular location">
    <subcellularLocation>
        <location evidence="1 11">Cytoplasm</location>
    </subcellularLocation>
</comment>
<evidence type="ECO:0000256" key="4">
    <source>
        <dbReference type="ARBA" id="ARBA00022598"/>
    </source>
</evidence>
<dbReference type="Pfam" id="PF01588">
    <property type="entry name" value="tRNA_bind"/>
    <property type="match status" value="1"/>
</dbReference>
<evidence type="ECO:0000256" key="3">
    <source>
        <dbReference type="ARBA" id="ARBA00022555"/>
    </source>
</evidence>
<dbReference type="GO" id="GO:0005829">
    <property type="term" value="C:cytosol"/>
    <property type="evidence" value="ECO:0007669"/>
    <property type="project" value="TreeGrafter"/>
</dbReference>
<dbReference type="InterPro" id="IPR014758">
    <property type="entry name" value="Met-tRNA_synth"/>
</dbReference>
<proteinExistence type="inferred from homology"/>
<dbReference type="EC" id="6.1.1.10" evidence="11"/>
<dbReference type="InterPro" id="IPR033911">
    <property type="entry name" value="MetRS_core"/>
</dbReference>
<dbReference type="GO" id="GO:0006431">
    <property type="term" value="P:methionyl-tRNA aminoacylation"/>
    <property type="evidence" value="ECO:0007669"/>
    <property type="project" value="UniProtKB-UniRule"/>
</dbReference>
<evidence type="ECO:0000256" key="2">
    <source>
        <dbReference type="ARBA" id="ARBA00022490"/>
    </source>
</evidence>
<evidence type="ECO:0000256" key="11">
    <source>
        <dbReference type="HAMAP-Rule" id="MF_00098"/>
    </source>
</evidence>
<dbReference type="InterPro" id="IPR023458">
    <property type="entry name" value="Met-tRNA_ligase_1"/>
</dbReference>
<evidence type="ECO:0000256" key="8">
    <source>
        <dbReference type="ARBA" id="ARBA00022917"/>
    </source>
</evidence>
<keyword evidence="4 11" id="KW-0436">Ligase</keyword>
<dbReference type="NCBIfam" id="NF001100">
    <property type="entry name" value="PRK00133.1"/>
    <property type="match status" value="1"/>
</dbReference>
<dbReference type="InterPro" id="IPR009080">
    <property type="entry name" value="tRNAsynth_Ia_anticodon-bd"/>
</dbReference>
<feature type="domain" description="TRNA-binding" evidence="12">
    <location>
        <begin position="585"/>
        <end position="691"/>
    </location>
</feature>
<dbReference type="EMBL" id="CP017686">
    <property type="protein sequence ID" value="AYQ54820.1"/>
    <property type="molecule type" value="Genomic_DNA"/>
</dbReference>
<dbReference type="Proteomes" id="UP000273278">
    <property type="component" value="Chromosome"/>
</dbReference>
<dbReference type="GO" id="GO:0046872">
    <property type="term" value="F:metal ion binding"/>
    <property type="evidence" value="ECO:0007669"/>
    <property type="project" value="UniProtKB-KW"/>
</dbReference>
<gene>
    <name evidence="11" type="primary">metG</name>
    <name evidence="13" type="ORF">BKD89_03240</name>
</gene>
<comment type="function">
    <text evidence="11">Is required not only for elongation of protein synthesis but also for the initiation of all mRNA translation through initiator tRNA(fMet) aminoacylation.</text>
</comment>
<keyword evidence="9 11" id="KW-0030">Aminoacyl-tRNA synthetase</keyword>
<dbReference type="GeneID" id="41321449"/>
<dbReference type="InterPro" id="IPR001412">
    <property type="entry name" value="aa-tRNA-synth_I_CS"/>
</dbReference>
<dbReference type="PROSITE" id="PS00178">
    <property type="entry name" value="AA_TRNA_LIGASE_I"/>
    <property type="match status" value="1"/>
</dbReference>
<evidence type="ECO:0000313" key="14">
    <source>
        <dbReference type="Proteomes" id="UP000273278"/>
    </source>
</evidence>
<sequence length="772" mass="86605">MSKVLVNIAWPYANGPIHLGHVAGSLLPPDIFARYNRLLGNEVWVVGGSDQHGTPITVTADKEGVTPEEVADRYHAMNKKAIEDLGIEYTLYSKTHSPVHSEITQWMFRTLLDNGYIYTKDEDEYYCPKCRKFLPDRYVEGTCPNCGMQDVRSDQCDNCGTTFVPGDVIDPHCTRCGTRPEVRSSTQFFLKLSAFEKPLLEFLDDKKYWRQNVRAYTQNFLKGGLKDRAITRDMSWGIPIPVEGEEWKDKVIYVWFDAVIGYLSTTIAHSRDIGQPDYWKTFWENPDCKHYYFIGKDNIPFHSIIWPAMLMGMRQGLNLPYDIPANEYLMFNGGKLSKSRKGAVTDAESMIPRDMPRVLEKFDPEEIRYYLSIIMPDTHDAEFSWSDMETKVNSELVAALGNLYHRCLSFTYKNFGTIPENDSPDEKVSSEIFKTYTEYERFLSACDFKKALQAVMGLAHFGNEYFNSCTPWKLVKEDKAACGRALNENLRIIKALAIMAWPFLPRSSEKIWDYMGLPGTVEEAGYKSVQTPLPAGTRMKEPVPVYGKIDLKVTFPDLFKQPEAEAKKKVEAAKEEKRPAEPFDAFRRLDLRVGKVVSVEDHPNADKLFKLQVDVGEETPRTICAGLKAYYTKEQMLGRKAIVVTNLAPRPLRGVESCGMLLAADDEDLGGDAVLLLRPSDPEIPVGTRFNCGLENSGDVIDYKKHFSAVTMKVSSVKDGVFVSEGAGIELPAGAPARVAAVVDGGRVLVLGDGKGCVATVDGDIKDGAGVR</sequence>
<protein>
    <recommendedName>
        <fullName evidence="11">Methionine--tRNA ligase</fullName>
        <ecNumber evidence="11">6.1.1.10</ecNumber>
    </recommendedName>
    <alternativeName>
        <fullName evidence="11">Methionyl-tRNA synthetase</fullName>
        <shortName evidence="11">MetRS</shortName>
    </alternativeName>
</protein>
<dbReference type="Gene3D" id="3.40.50.620">
    <property type="entry name" value="HUPs"/>
    <property type="match status" value="1"/>
</dbReference>
<feature type="short sequence motif" description="'HIGH' region" evidence="11">
    <location>
        <begin position="11"/>
        <end position="21"/>
    </location>
</feature>
<dbReference type="CDD" id="cd00814">
    <property type="entry name" value="MetRS_core"/>
    <property type="match status" value="1"/>
</dbReference>
<evidence type="ECO:0000259" key="12">
    <source>
        <dbReference type="PROSITE" id="PS50886"/>
    </source>
</evidence>
<dbReference type="SUPFAM" id="SSF57770">
    <property type="entry name" value="Methionyl-tRNA synthetase (MetRS), Zn-domain"/>
    <property type="match status" value="1"/>
</dbReference>
<comment type="similarity">
    <text evidence="11">Belongs to the class-I aminoacyl-tRNA synthetase family. MetG type 1 subfamily.</text>
</comment>
<dbReference type="OMA" id="NMFLPDR"/>
<dbReference type="FunFam" id="2.20.28.20:FF:000001">
    <property type="entry name" value="Methionine--tRNA ligase"/>
    <property type="match status" value="1"/>
</dbReference>
<reference evidence="13 14" key="1">
    <citation type="submission" date="2016-10" db="EMBL/GenBank/DDBJ databases">
        <title>Complete genome of the TMA-utilizing, human hosted archaeon Methanomethylophilus alvus Gen. nov, sp. nov., strain Mx-05, derived from a pure culture.</title>
        <authorList>
            <person name="Brugere J.-F."/>
            <person name="Ben Hania W."/>
            <person name="Chaudhary P.P."/>
            <person name="Gaci N."/>
            <person name="Borrel G."/>
            <person name="Cao Van Tuat L."/>
            <person name="Fardeau M.-L."/>
            <person name="Harris H.M.B."/>
            <person name="O'Toole P.W."/>
            <person name="Ollivier B."/>
        </authorList>
    </citation>
    <scope>NUCLEOTIDE SEQUENCE [LARGE SCALE GENOMIC DNA]</scope>
    <source>
        <strain evidence="13 14">Mx-05</strain>
    </source>
</reference>
<dbReference type="InterPro" id="IPR015413">
    <property type="entry name" value="Methionyl/Leucyl_tRNA_Synth"/>
</dbReference>
<evidence type="ECO:0000256" key="1">
    <source>
        <dbReference type="ARBA" id="ARBA00004496"/>
    </source>
</evidence>
<keyword evidence="8 11" id="KW-0648">Protein biosynthesis</keyword>
<keyword evidence="11" id="KW-0479">Metal-binding</keyword>
<dbReference type="SUPFAM" id="SSF52374">
    <property type="entry name" value="Nucleotidylyl transferase"/>
    <property type="match status" value="1"/>
</dbReference>
<dbReference type="CDD" id="cd02153">
    <property type="entry name" value="tRNA_bindingDomain"/>
    <property type="match status" value="1"/>
</dbReference>
<comment type="subunit">
    <text evidence="11">Homodimer.</text>
</comment>
<dbReference type="SUPFAM" id="SSF50249">
    <property type="entry name" value="Nucleic acid-binding proteins"/>
    <property type="match status" value="1"/>
</dbReference>
<dbReference type="Pfam" id="PF19303">
    <property type="entry name" value="Anticodon_3"/>
    <property type="match status" value="1"/>
</dbReference>
<feature type="binding site" evidence="11">
    <location>
        <position position="143"/>
    </location>
    <ligand>
        <name>Zn(2+)</name>
        <dbReference type="ChEBI" id="CHEBI:29105"/>
    </ligand>
</feature>